<evidence type="ECO:0000313" key="6">
    <source>
        <dbReference type="EMBL" id="WHT95743.1"/>
    </source>
</evidence>
<accession>A0AAJ6K4L5</accession>
<dbReference type="Gene3D" id="2.60.40.1090">
    <property type="entry name" value="Fimbrial-type adhesion domain"/>
    <property type="match status" value="1"/>
</dbReference>
<proteinExistence type="inferred from homology"/>
<dbReference type="InterPro" id="IPR008966">
    <property type="entry name" value="Adhesion_dom_sf"/>
</dbReference>
<dbReference type="GO" id="GO:0043709">
    <property type="term" value="P:cell adhesion involved in single-species biofilm formation"/>
    <property type="evidence" value="ECO:0007669"/>
    <property type="project" value="TreeGrafter"/>
</dbReference>
<geneLocation type="plasmid" evidence="6 7">
    <name>p15628A_320</name>
</geneLocation>
<comment type="similarity">
    <text evidence="2">Belongs to the fimbrial protein family.</text>
</comment>
<evidence type="ECO:0000256" key="1">
    <source>
        <dbReference type="ARBA" id="ARBA00004561"/>
    </source>
</evidence>
<reference evidence="6" key="1">
    <citation type="submission" date="2023-04" db="EMBL/GenBank/DDBJ databases">
        <title>Co-integrate Col3M blaNDM-1-harbouring plasmids in clinical Providencia rettgeri isolates from Argentina.</title>
        <authorList>
            <person name="de Belder D."/>
            <person name="Martino F."/>
            <person name="Tijet N."/>
            <person name="Melano R.G."/>
            <person name="Faccone D."/>
            <person name="de Mendieta J.M."/>
            <person name="Rapoport M."/>
            <person name="Albornoz E."/>
            <person name="Petroni A."/>
            <person name="Tuduri E."/>
            <person name="Derdoy L."/>
            <person name="Cogut S."/>
            <person name="Errecalde L."/>
            <person name="Pasteran F."/>
            <person name="Corso A."/>
            <person name="Gomez S.A."/>
        </authorList>
    </citation>
    <scope>NUCLEOTIDE SEQUENCE</scope>
    <source>
        <strain evidence="6">PreM15628</strain>
        <plasmid evidence="6">p15628A_320</plasmid>
    </source>
</reference>
<name>A0AAJ6K4L5_PRORE</name>
<dbReference type="EMBL" id="CP123373">
    <property type="protein sequence ID" value="WHT95743.1"/>
    <property type="molecule type" value="Genomic_DNA"/>
</dbReference>
<feature type="signal peptide" evidence="5">
    <location>
        <begin position="1"/>
        <end position="25"/>
    </location>
</feature>
<evidence type="ECO:0000313" key="7">
    <source>
        <dbReference type="Proteomes" id="UP000682358"/>
    </source>
</evidence>
<dbReference type="Proteomes" id="UP000682358">
    <property type="component" value="Plasmid p15628A_320"/>
</dbReference>
<keyword evidence="4" id="KW-0281">Fimbrium</keyword>
<keyword evidence="6" id="KW-0614">Plasmid</keyword>
<keyword evidence="3 5" id="KW-0732">Signal</keyword>
<dbReference type="SUPFAM" id="SSF49401">
    <property type="entry name" value="Bacterial adhesins"/>
    <property type="match status" value="1"/>
</dbReference>
<dbReference type="InterPro" id="IPR036937">
    <property type="entry name" value="Adhesion_dom_fimbrial_sf"/>
</dbReference>
<sequence length="172" mass="17444">MSFKKIALAAAVFATVSGMSLNASAEPTAEVTLQGIITSSTCDVTINGGKSVLNVGVFKSDAFAANEKLGSTPLPVSLTNCSAEETGNLVIQGLTSVANNDKNIFVNDDANTVGFMIADEAGVTVTNGQEIAAEVEPGVAKDFSFTVGMASTTAAPAPGVYSAPVLMAYIVE</sequence>
<evidence type="ECO:0000256" key="5">
    <source>
        <dbReference type="SAM" id="SignalP"/>
    </source>
</evidence>
<evidence type="ECO:0000256" key="4">
    <source>
        <dbReference type="ARBA" id="ARBA00023263"/>
    </source>
</evidence>
<protein>
    <submittedName>
        <fullName evidence="6">Type 1 fimbrial protein</fullName>
    </submittedName>
</protein>
<dbReference type="GO" id="GO:0009289">
    <property type="term" value="C:pilus"/>
    <property type="evidence" value="ECO:0007669"/>
    <property type="project" value="UniProtKB-SubCell"/>
</dbReference>
<dbReference type="AlphaFoldDB" id="A0AAJ6K4L5"/>
<evidence type="ECO:0000256" key="2">
    <source>
        <dbReference type="ARBA" id="ARBA00006671"/>
    </source>
</evidence>
<dbReference type="InterPro" id="IPR050263">
    <property type="entry name" value="Bact_Fimbrial_Adh_Pro"/>
</dbReference>
<feature type="chain" id="PRO_5042491624" evidence="5">
    <location>
        <begin position="26"/>
        <end position="172"/>
    </location>
</feature>
<comment type="subcellular location">
    <subcellularLocation>
        <location evidence="1">Fimbrium</location>
    </subcellularLocation>
</comment>
<dbReference type="PANTHER" id="PTHR33420:SF3">
    <property type="entry name" value="FIMBRIAL SUBUNIT ELFA"/>
    <property type="match status" value="1"/>
</dbReference>
<dbReference type="PANTHER" id="PTHR33420">
    <property type="entry name" value="FIMBRIAL SUBUNIT ELFA-RELATED"/>
    <property type="match status" value="1"/>
</dbReference>
<gene>
    <name evidence="6" type="ORF">KOF27_21230</name>
</gene>
<evidence type="ECO:0000256" key="3">
    <source>
        <dbReference type="ARBA" id="ARBA00022729"/>
    </source>
</evidence>
<dbReference type="RefSeq" id="WP_283656794.1">
    <property type="nucleotide sequence ID" value="NZ_CP123366.1"/>
</dbReference>
<organism evidence="6 7">
    <name type="scientific">Providencia rettgeri</name>
    <dbReference type="NCBI Taxonomy" id="587"/>
    <lineage>
        <taxon>Bacteria</taxon>
        <taxon>Pseudomonadati</taxon>
        <taxon>Pseudomonadota</taxon>
        <taxon>Gammaproteobacteria</taxon>
        <taxon>Enterobacterales</taxon>
        <taxon>Morganellaceae</taxon>
        <taxon>Providencia</taxon>
    </lineage>
</organism>